<dbReference type="Proteomes" id="UP000183567">
    <property type="component" value="Unassembled WGS sequence"/>
</dbReference>
<gene>
    <name evidence="2" type="ORF">AZE42_06226</name>
</gene>
<name>A0A1J8QUM9_9AGAM</name>
<proteinExistence type="predicted"/>
<keyword evidence="3" id="KW-1185">Reference proteome</keyword>
<evidence type="ECO:0000256" key="1">
    <source>
        <dbReference type="SAM" id="MobiDB-lite"/>
    </source>
</evidence>
<evidence type="ECO:0000313" key="2">
    <source>
        <dbReference type="EMBL" id="OJA13170.1"/>
    </source>
</evidence>
<feature type="compositionally biased region" description="Polar residues" evidence="1">
    <location>
        <begin position="78"/>
        <end position="91"/>
    </location>
</feature>
<evidence type="ECO:0000313" key="3">
    <source>
        <dbReference type="Proteomes" id="UP000183567"/>
    </source>
</evidence>
<organism evidence="2 3">
    <name type="scientific">Rhizopogon vesiculosus</name>
    <dbReference type="NCBI Taxonomy" id="180088"/>
    <lineage>
        <taxon>Eukaryota</taxon>
        <taxon>Fungi</taxon>
        <taxon>Dikarya</taxon>
        <taxon>Basidiomycota</taxon>
        <taxon>Agaricomycotina</taxon>
        <taxon>Agaricomycetes</taxon>
        <taxon>Agaricomycetidae</taxon>
        <taxon>Boletales</taxon>
        <taxon>Suillineae</taxon>
        <taxon>Rhizopogonaceae</taxon>
        <taxon>Rhizopogon</taxon>
    </lineage>
</organism>
<feature type="compositionally biased region" description="Basic and acidic residues" evidence="1">
    <location>
        <begin position="67"/>
        <end position="76"/>
    </location>
</feature>
<dbReference type="AlphaFoldDB" id="A0A1J8QUM9"/>
<feature type="region of interest" description="Disordered" evidence="1">
    <location>
        <begin position="59"/>
        <end position="91"/>
    </location>
</feature>
<accession>A0A1J8QUM9</accession>
<protein>
    <submittedName>
        <fullName evidence="2">Uncharacterized protein</fullName>
    </submittedName>
</protein>
<dbReference type="EMBL" id="LVVM01004337">
    <property type="protein sequence ID" value="OJA13170.1"/>
    <property type="molecule type" value="Genomic_DNA"/>
</dbReference>
<sequence>MMLRTPGGIQNGIIVAHAIVRISHIPTNVQVEPTRDQFECNHRRTRRYRTLLIKLYGDPPRPYKHGQARDIDRFDPRSSPSRTWRVNPNTQ</sequence>
<comment type="caution">
    <text evidence="2">The sequence shown here is derived from an EMBL/GenBank/DDBJ whole genome shotgun (WGS) entry which is preliminary data.</text>
</comment>
<reference evidence="2 3" key="1">
    <citation type="submission" date="2016-03" db="EMBL/GenBank/DDBJ databases">
        <title>Comparative genomics of the ectomycorrhizal sister species Rhizopogon vinicolor and Rhizopogon vesiculosus (Basidiomycota: Boletales) reveals a divergence of the mating type B locus.</title>
        <authorList>
            <person name="Mujic A.B."/>
            <person name="Kuo A."/>
            <person name="Tritt A."/>
            <person name="Lipzen A."/>
            <person name="Chen C."/>
            <person name="Johnson J."/>
            <person name="Sharma A."/>
            <person name="Barry K."/>
            <person name="Grigoriev I.V."/>
            <person name="Spatafora J.W."/>
        </authorList>
    </citation>
    <scope>NUCLEOTIDE SEQUENCE [LARGE SCALE GENOMIC DNA]</scope>
    <source>
        <strain evidence="2 3">AM-OR11-056</strain>
    </source>
</reference>